<keyword evidence="6" id="KW-0456">Lyase</keyword>
<dbReference type="AlphaFoldDB" id="A0A3M6HS33"/>
<dbReference type="PIRSF" id="PIRSF006278">
    <property type="entry name" value="ACCD_DCysDesulf"/>
    <property type="match status" value="1"/>
</dbReference>
<dbReference type="SUPFAM" id="SSF53686">
    <property type="entry name" value="Tryptophan synthase beta subunit-like PLP-dependent enzymes"/>
    <property type="match status" value="1"/>
</dbReference>
<evidence type="ECO:0000256" key="7">
    <source>
        <dbReference type="ARBA" id="ARBA00049406"/>
    </source>
</evidence>
<dbReference type="GO" id="GO:0009097">
    <property type="term" value="P:isoleucine biosynthetic process"/>
    <property type="evidence" value="ECO:0007669"/>
    <property type="project" value="TreeGrafter"/>
</dbReference>
<evidence type="ECO:0000259" key="8">
    <source>
        <dbReference type="Pfam" id="PF00291"/>
    </source>
</evidence>
<dbReference type="Proteomes" id="UP000271531">
    <property type="component" value="Unassembled WGS sequence"/>
</dbReference>
<comment type="cofactor">
    <cofactor evidence="1">
        <name>pyridoxal 5'-phosphate</name>
        <dbReference type="ChEBI" id="CHEBI:597326"/>
    </cofactor>
</comment>
<protein>
    <recommendedName>
        <fullName evidence="4">L-serine ammonia-lyase</fullName>
        <ecNumber evidence="4">4.3.1.17</ecNumber>
    </recommendedName>
</protein>
<dbReference type="Gene3D" id="3.40.50.1100">
    <property type="match status" value="2"/>
</dbReference>
<dbReference type="EMBL" id="RBVA01000214">
    <property type="protein sequence ID" value="RMW07737.1"/>
    <property type="molecule type" value="Genomic_DNA"/>
</dbReference>
<comment type="similarity">
    <text evidence="2">Belongs to the ACC deaminase/D-cysteine desulfhydrase family.</text>
</comment>
<dbReference type="GO" id="GO:0004794">
    <property type="term" value="F:threonine deaminase activity"/>
    <property type="evidence" value="ECO:0007669"/>
    <property type="project" value="TreeGrafter"/>
</dbReference>
<evidence type="ECO:0000256" key="5">
    <source>
        <dbReference type="ARBA" id="ARBA00022898"/>
    </source>
</evidence>
<sequence length="306" mass="32589">MSLHINTPLIESRPLSAKAKRSVWLKLDALQPCGSFKLRGVGYACEVHHQRGATHFVSSSGGNAGLAVAYAGRKLGVPVTVVVPETTTERAKELHGLEGAEVIVHGSSWQEANQLALTLLSPNKAFVHPFDDPLLWTGHATLIDEVAQTGHKPDAVVLSVGGGGLLCGVVEGLLRNGWQDLPVIAVETEGAASLHTAIKAGQLVELNRISSIATSLGAKCVCERAYQYSQTQRIKSVVVTDQAALSACKQFLVDHRVLVEPACGAALALAYEEHSLQEYQNVLVVVCGGATATLEQIEQWSSKYES</sequence>
<evidence type="ECO:0000313" key="10">
    <source>
        <dbReference type="Proteomes" id="UP000271531"/>
    </source>
</evidence>
<evidence type="ECO:0000256" key="1">
    <source>
        <dbReference type="ARBA" id="ARBA00001933"/>
    </source>
</evidence>
<dbReference type="GO" id="GO:0006565">
    <property type="term" value="P:L-serine catabolic process"/>
    <property type="evidence" value="ECO:0007669"/>
    <property type="project" value="TreeGrafter"/>
</dbReference>
<dbReference type="InterPro" id="IPR001926">
    <property type="entry name" value="TrpB-like_PALP"/>
</dbReference>
<dbReference type="InterPro" id="IPR027278">
    <property type="entry name" value="ACCD_DCysDesulf"/>
</dbReference>
<dbReference type="EC" id="4.3.1.17" evidence="4"/>
<gene>
    <name evidence="9" type="ORF">ALP03_200265</name>
</gene>
<comment type="caution">
    <text evidence="9">The sequence shown here is derived from an EMBL/GenBank/DDBJ whole genome shotgun (WGS) entry which is preliminary data.</text>
</comment>
<dbReference type="GO" id="GO:0016846">
    <property type="term" value="F:carbon-sulfur lyase activity"/>
    <property type="evidence" value="ECO:0007669"/>
    <property type="project" value="UniProtKB-ARBA"/>
</dbReference>
<evidence type="ECO:0000313" key="9">
    <source>
        <dbReference type="EMBL" id="RMW07737.1"/>
    </source>
</evidence>
<evidence type="ECO:0000256" key="6">
    <source>
        <dbReference type="ARBA" id="ARBA00023239"/>
    </source>
</evidence>
<comment type="similarity">
    <text evidence="3">Belongs to the serine/threonine dehydratase family.</text>
</comment>
<keyword evidence="5" id="KW-0663">Pyridoxal phosphate</keyword>
<reference evidence="9 10" key="1">
    <citation type="submission" date="2018-08" db="EMBL/GenBank/DDBJ databases">
        <title>Recombination of ecologically and evolutionarily significant loci maintains genetic cohesion in the Pseudomonas syringae species complex.</title>
        <authorList>
            <person name="Dillon M."/>
            <person name="Thakur S."/>
            <person name="Almeida R.N.D."/>
            <person name="Weir B.S."/>
            <person name="Guttman D.S."/>
        </authorList>
    </citation>
    <scope>NUCLEOTIDE SEQUENCE [LARGE SCALE GENOMIC DNA]</scope>
    <source>
        <strain evidence="9 10">ICMP 4525</strain>
    </source>
</reference>
<feature type="domain" description="Tryptophan synthase beta chain-like PALP" evidence="8">
    <location>
        <begin position="4"/>
        <end position="288"/>
    </location>
</feature>
<dbReference type="Pfam" id="PF00291">
    <property type="entry name" value="PALP"/>
    <property type="match status" value="1"/>
</dbReference>
<proteinExistence type="inferred from homology"/>
<dbReference type="InterPro" id="IPR050147">
    <property type="entry name" value="Ser/Thr_Dehydratase"/>
</dbReference>
<accession>A0A3M6HS33</accession>
<dbReference type="GO" id="GO:0003941">
    <property type="term" value="F:L-serine ammonia-lyase activity"/>
    <property type="evidence" value="ECO:0007669"/>
    <property type="project" value="UniProtKB-EC"/>
</dbReference>
<evidence type="ECO:0000256" key="2">
    <source>
        <dbReference type="ARBA" id="ARBA00008639"/>
    </source>
</evidence>
<dbReference type="GO" id="GO:0006567">
    <property type="term" value="P:L-threonine catabolic process"/>
    <property type="evidence" value="ECO:0007669"/>
    <property type="project" value="TreeGrafter"/>
</dbReference>
<evidence type="ECO:0000256" key="3">
    <source>
        <dbReference type="ARBA" id="ARBA00010869"/>
    </source>
</evidence>
<evidence type="ECO:0000256" key="4">
    <source>
        <dbReference type="ARBA" id="ARBA00012093"/>
    </source>
</evidence>
<comment type="catalytic activity">
    <reaction evidence="7">
        <text>L-serine = pyruvate + NH4(+)</text>
        <dbReference type="Rhea" id="RHEA:19169"/>
        <dbReference type="ChEBI" id="CHEBI:15361"/>
        <dbReference type="ChEBI" id="CHEBI:28938"/>
        <dbReference type="ChEBI" id="CHEBI:33384"/>
        <dbReference type="EC" id="4.3.1.17"/>
    </reaction>
</comment>
<dbReference type="InterPro" id="IPR036052">
    <property type="entry name" value="TrpB-like_PALP_sf"/>
</dbReference>
<name>A0A3M6HS33_PSEAJ</name>
<organism evidence="9 10">
    <name type="scientific">Pseudomonas amygdali pv. tabaci</name>
    <name type="common">Pseudomonas syringae pv. tabaci</name>
    <dbReference type="NCBI Taxonomy" id="322"/>
    <lineage>
        <taxon>Bacteria</taxon>
        <taxon>Pseudomonadati</taxon>
        <taxon>Pseudomonadota</taxon>
        <taxon>Gammaproteobacteria</taxon>
        <taxon>Pseudomonadales</taxon>
        <taxon>Pseudomonadaceae</taxon>
        <taxon>Pseudomonas</taxon>
        <taxon>Pseudomonas amygdali</taxon>
    </lineage>
</organism>
<dbReference type="PANTHER" id="PTHR48078:SF2">
    <property type="entry name" value="CATABOLIC L-SERINE_THREONINE DEHYDRATASE"/>
    <property type="match status" value="1"/>
</dbReference>
<dbReference type="PANTHER" id="PTHR48078">
    <property type="entry name" value="THREONINE DEHYDRATASE, MITOCHONDRIAL-RELATED"/>
    <property type="match status" value="1"/>
</dbReference>